<dbReference type="RefSeq" id="WP_271316223.1">
    <property type="nucleotide sequence ID" value="NZ_JAAGKO020000016.1"/>
</dbReference>
<evidence type="ECO:0000313" key="2">
    <source>
        <dbReference type="EMBL" id="MDI5963666.1"/>
    </source>
</evidence>
<name>A0AA90K8J2_9ACTN</name>
<dbReference type="Proteomes" id="UP001156398">
    <property type="component" value="Unassembled WGS sequence"/>
</dbReference>
<keyword evidence="1" id="KW-0732">Signal</keyword>
<organism evidence="3">
    <name type="scientific">Streptantibioticus silvisoli</name>
    <dbReference type="NCBI Taxonomy" id="2705255"/>
    <lineage>
        <taxon>Bacteria</taxon>
        <taxon>Bacillati</taxon>
        <taxon>Actinomycetota</taxon>
        <taxon>Actinomycetes</taxon>
        <taxon>Kitasatosporales</taxon>
        <taxon>Streptomycetaceae</taxon>
        <taxon>Streptantibioticus</taxon>
    </lineage>
</organism>
<dbReference type="InterPro" id="IPR015791">
    <property type="entry name" value="Antimic/Inh_G_crystallin-like"/>
</dbReference>
<gene>
    <name evidence="2" type="ORF">POF43_013225</name>
    <name evidence="3" type="ORF">POF50_009155</name>
</gene>
<dbReference type="GO" id="GO:0045926">
    <property type="term" value="P:negative regulation of growth"/>
    <property type="evidence" value="ECO:0007669"/>
    <property type="project" value="InterPro"/>
</dbReference>
<reference evidence="3 4" key="1">
    <citation type="submission" date="2023-05" db="EMBL/GenBank/DDBJ databases">
        <title>Streptantibioticus silvisoli sp. nov., acidotolerant actinomycetes 1 from pine litter.</title>
        <authorList>
            <person name="Swiecimska M."/>
            <person name="Golinska P."/>
            <person name="Sangal V."/>
            <person name="Wachnowicz B."/>
            <person name="Goodfellow M."/>
        </authorList>
    </citation>
    <scope>NUCLEOTIDE SEQUENCE</scope>
    <source>
        <strain evidence="3">SL13</strain>
        <strain evidence="2 4">SL54</strain>
    </source>
</reference>
<dbReference type="GO" id="GO:0006952">
    <property type="term" value="P:defense response"/>
    <property type="evidence" value="ECO:0007669"/>
    <property type="project" value="InterPro"/>
</dbReference>
<dbReference type="SUPFAM" id="SSF49695">
    <property type="entry name" value="gamma-Crystallin-like"/>
    <property type="match status" value="1"/>
</dbReference>
<dbReference type="Gene3D" id="2.60.20.30">
    <property type="match status" value="1"/>
</dbReference>
<comment type="caution">
    <text evidence="3">The sequence shown here is derived from an EMBL/GenBank/DDBJ whole genome shotgun (WGS) entry which is preliminary data.</text>
</comment>
<dbReference type="InterPro" id="IPR011024">
    <property type="entry name" value="G_crystallin-like"/>
</dbReference>
<feature type="chain" id="PRO_5041638060" evidence="1">
    <location>
        <begin position="20"/>
        <end position="102"/>
    </location>
</feature>
<dbReference type="EMBL" id="JABXJJ020000010">
    <property type="protein sequence ID" value="MDI5969507.1"/>
    <property type="molecule type" value="Genomic_DNA"/>
</dbReference>
<evidence type="ECO:0000256" key="1">
    <source>
        <dbReference type="SAM" id="SignalP"/>
    </source>
</evidence>
<evidence type="ECO:0000313" key="4">
    <source>
        <dbReference type="Proteomes" id="UP001156398"/>
    </source>
</evidence>
<evidence type="ECO:0000313" key="3">
    <source>
        <dbReference type="EMBL" id="MDI5969507.1"/>
    </source>
</evidence>
<dbReference type="Pfam" id="PF09117">
    <property type="entry name" value="MiAMP1"/>
    <property type="match status" value="1"/>
</dbReference>
<proteinExistence type="predicted"/>
<protein>
    <submittedName>
        <fullName evidence="3">MiAMP1 family antimicrobial peptide</fullName>
    </submittedName>
</protein>
<keyword evidence="4" id="KW-1185">Reference proteome</keyword>
<sequence>MKRVSLVLAAAAMSVVAAAGSAAASQLVVYEGEGFSGRSAVISACGTSNLPYHGSYKWYSDGQSGRMYNQRDAQGVANFTLAPDRNAEQRTSVGWQSIFIVC</sequence>
<feature type="signal peptide" evidence="1">
    <location>
        <begin position="1"/>
        <end position="19"/>
    </location>
</feature>
<accession>A0AA90K8J2</accession>
<dbReference type="EMBL" id="JAAGKO020000016">
    <property type="protein sequence ID" value="MDI5963666.1"/>
    <property type="molecule type" value="Genomic_DNA"/>
</dbReference>
<dbReference type="InterPro" id="IPR015201">
    <property type="entry name" value="Antimicrobial_MiAMP1"/>
</dbReference>
<dbReference type="AlphaFoldDB" id="A0AA90K8J2"/>